<sequence>MISAAIQVANKLPDIGIQLWATALLKDIANMMGNQEEETRWFAEHDKFSQLVIEDHMRAAVAPEHRLVCVSNFF</sequence>
<dbReference type="OrthoDB" id="5565328at2759"/>
<gene>
    <name evidence="1" type="ORF">PXEA_LOCUS36679</name>
</gene>
<name>A0A3S5C914_9PLAT</name>
<dbReference type="EMBL" id="CAAALY010279816">
    <property type="protein sequence ID" value="VEL43239.1"/>
    <property type="molecule type" value="Genomic_DNA"/>
</dbReference>
<comment type="caution">
    <text evidence="1">The sequence shown here is derived from an EMBL/GenBank/DDBJ whole genome shotgun (WGS) entry which is preliminary data.</text>
</comment>
<dbReference type="AlphaFoldDB" id="A0A3S5C914"/>
<protein>
    <submittedName>
        <fullName evidence="1">Uncharacterized protein</fullName>
    </submittedName>
</protein>
<dbReference type="Proteomes" id="UP000784294">
    <property type="component" value="Unassembled WGS sequence"/>
</dbReference>
<evidence type="ECO:0000313" key="2">
    <source>
        <dbReference type="Proteomes" id="UP000784294"/>
    </source>
</evidence>
<evidence type="ECO:0000313" key="1">
    <source>
        <dbReference type="EMBL" id="VEL43239.1"/>
    </source>
</evidence>
<organism evidence="1 2">
    <name type="scientific">Protopolystoma xenopodis</name>
    <dbReference type="NCBI Taxonomy" id="117903"/>
    <lineage>
        <taxon>Eukaryota</taxon>
        <taxon>Metazoa</taxon>
        <taxon>Spiralia</taxon>
        <taxon>Lophotrochozoa</taxon>
        <taxon>Platyhelminthes</taxon>
        <taxon>Monogenea</taxon>
        <taxon>Polyopisthocotylea</taxon>
        <taxon>Polystomatidea</taxon>
        <taxon>Polystomatidae</taxon>
        <taxon>Protopolystoma</taxon>
    </lineage>
</organism>
<proteinExistence type="predicted"/>
<reference evidence="1" key="1">
    <citation type="submission" date="2018-11" db="EMBL/GenBank/DDBJ databases">
        <authorList>
            <consortium name="Pathogen Informatics"/>
        </authorList>
    </citation>
    <scope>NUCLEOTIDE SEQUENCE</scope>
</reference>
<accession>A0A3S5C914</accession>
<keyword evidence="2" id="KW-1185">Reference proteome</keyword>